<keyword evidence="6 12" id="KW-0028">Amino-acid biosynthesis</keyword>
<dbReference type="InterPro" id="IPR002220">
    <property type="entry name" value="DapA-like"/>
</dbReference>
<dbReference type="Gene3D" id="3.20.20.70">
    <property type="entry name" value="Aldolase class I"/>
    <property type="match status" value="1"/>
</dbReference>
<dbReference type="UniPathway" id="UPA00034">
    <property type="reaction ID" value="UER00017"/>
</dbReference>
<dbReference type="PIRSF" id="PIRSF001365">
    <property type="entry name" value="DHDPS"/>
    <property type="match status" value="1"/>
</dbReference>
<dbReference type="SMART" id="SM01130">
    <property type="entry name" value="DHDPS"/>
    <property type="match status" value="1"/>
</dbReference>
<organism evidence="16 17">
    <name type="scientific">Bhargavaea cecembensis</name>
    <dbReference type="NCBI Taxonomy" id="394098"/>
    <lineage>
        <taxon>Bacteria</taxon>
        <taxon>Bacillati</taxon>
        <taxon>Bacillota</taxon>
        <taxon>Bacilli</taxon>
        <taxon>Bacillales</taxon>
        <taxon>Caryophanaceae</taxon>
        <taxon>Bhargavaea</taxon>
    </lineage>
</organism>
<dbReference type="PROSITE" id="PS00666">
    <property type="entry name" value="DHDPS_2"/>
    <property type="match status" value="1"/>
</dbReference>
<dbReference type="GO" id="GO:0009089">
    <property type="term" value="P:lysine biosynthetic process via diaminopimelate"/>
    <property type="evidence" value="ECO:0007669"/>
    <property type="project" value="UniProtKB-UniRule"/>
</dbReference>
<dbReference type="CDD" id="cd00950">
    <property type="entry name" value="DHDPS"/>
    <property type="match status" value="1"/>
</dbReference>
<dbReference type="HAMAP" id="MF_00418">
    <property type="entry name" value="DapA"/>
    <property type="match status" value="1"/>
</dbReference>
<evidence type="ECO:0000256" key="1">
    <source>
        <dbReference type="ARBA" id="ARBA00003294"/>
    </source>
</evidence>
<evidence type="ECO:0000256" key="3">
    <source>
        <dbReference type="ARBA" id="ARBA00007592"/>
    </source>
</evidence>
<evidence type="ECO:0000256" key="11">
    <source>
        <dbReference type="ARBA" id="ARBA00047836"/>
    </source>
</evidence>
<proteinExistence type="inferred from homology"/>
<protein>
    <recommendedName>
        <fullName evidence="4 12">4-hydroxy-tetrahydrodipicolinate synthase</fullName>
        <shortName evidence="12">HTPA synthase</shortName>
        <ecNumber evidence="4 12">4.3.3.7</ecNumber>
    </recommendedName>
</protein>
<name>A0A161REE7_9BACL</name>
<gene>
    <name evidence="12" type="primary">dapA</name>
    <name evidence="16" type="ORF">AV656_04250</name>
</gene>
<dbReference type="AlphaFoldDB" id="A0A161REE7"/>
<dbReference type="InterPro" id="IPR020625">
    <property type="entry name" value="Schiff_base-form_aldolases_AS"/>
</dbReference>
<comment type="caution">
    <text evidence="16">The sequence shown here is derived from an EMBL/GenBank/DDBJ whole genome shotgun (WGS) entry which is preliminary data.</text>
</comment>
<keyword evidence="7 12" id="KW-0220">Diaminopimelate biosynthesis</keyword>
<dbReference type="InterPro" id="IPR005263">
    <property type="entry name" value="DapA"/>
</dbReference>
<comment type="caution">
    <text evidence="12">Was originally thought to be a dihydrodipicolinate synthase (DHDPS), catalyzing the condensation of (S)-aspartate-beta-semialdehyde [(S)-ASA] and pyruvate to dihydrodipicolinate (DHDP). However, it was shown in E.coli that the product of the enzymatic reaction is not dihydrodipicolinate but in fact (4S)-4-hydroxy-2,3,4,5-tetrahydro-(2S)-dipicolinic acid (HTPA), and that the consecutive dehydration reaction leading to DHDP is not spontaneous but catalyzed by DapB.</text>
</comment>
<evidence type="ECO:0000256" key="9">
    <source>
        <dbReference type="ARBA" id="ARBA00023239"/>
    </source>
</evidence>
<dbReference type="NCBIfam" id="TIGR00674">
    <property type="entry name" value="dapA"/>
    <property type="match status" value="1"/>
</dbReference>
<accession>A0A161REE7</accession>
<evidence type="ECO:0000256" key="2">
    <source>
        <dbReference type="ARBA" id="ARBA00005120"/>
    </source>
</evidence>
<dbReference type="RefSeq" id="WP_063179353.1">
    <property type="nucleotide sequence ID" value="NZ_LQNT01000009.1"/>
</dbReference>
<feature type="site" description="Part of a proton relay during catalysis" evidence="12">
    <location>
        <position position="45"/>
    </location>
</feature>
<sequence length="295" mass="30784">MELGSIATAMVTPFDKDGKVDEGRLIALVNYLIQNGSDSIVVCGTTGEAPTLTDDEKERVIRLAVMAAGKRIPVIAGTGSNSTAATVGMTKRAEAAGADGIMLVAPYYNRPDQRGMLAHFKEAAASTKLPVMLYNVPGRTASRLEPETVIALSRVPNIRAVKEAGGDLGAMTRIIAGTERGFRLYSGDDGLTLPVLAIGGCGVVSVASHVAGPEMQRMIRAFRTGNAEEAARLHAAVSLLTEALFSRPSPSPVKYALKLAGMDTGSVRLPITSIDEEGAEIIGKAMGDFRAATGA</sequence>
<dbReference type="Proteomes" id="UP000076490">
    <property type="component" value="Unassembled WGS sequence"/>
</dbReference>
<comment type="subcellular location">
    <subcellularLocation>
        <location evidence="12">Cytoplasm</location>
    </subcellularLocation>
</comment>
<feature type="active site" description="Proton donor/acceptor" evidence="12 14">
    <location>
        <position position="134"/>
    </location>
</feature>
<feature type="binding site" evidence="12 15">
    <location>
        <position position="204"/>
    </location>
    <ligand>
        <name>pyruvate</name>
        <dbReference type="ChEBI" id="CHEBI:15361"/>
    </ligand>
</feature>
<dbReference type="GO" id="GO:0019877">
    <property type="term" value="P:diaminopimelate biosynthetic process"/>
    <property type="evidence" value="ECO:0007669"/>
    <property type="project" value="UniProtKB-UniRule"/>
</dbReference>
<evidence type="ECO:0000256" key="13">
    <source>
        <dbReference type="PIRNR" id="PIRNR001365"/>
    </source>
</evidence>
<evidence type="ECO:0000256" key="8">
    <source>
        <dbReference type="ARBA" id="ARBA00023154"/>
    </source>
</evidence>
<keyword evidence="10 12" id="KW-0704">Schiff base</keyword>
<evidence type="ECO:0000256" key="14">
    <source>
        <dbReference type="PIRSR" id="PIRSR001365-1"/>
    </source>
</evidence>
<dbReference type="EC" id="4.3.3.7" evidence="4 12"/>
<comment type="similarity">
    <text evidence="3 12 13">Belongs to the DapA family.</text>
</comment>
<dbReference type="GO" id="GO:0008840">
    <property type="term" value="F:4-hydroxy-tetrahydrodipicolinate synthase activity"/>
    <property type="evidence" value="ECO:0007669"/>
    <property type="project" value="UniProtKB-UniRule"/>
</dbReference>
<evidence type="ECO:0000256" key="6">
    <source>
        <dbReference type="ARBA" id="ARBA00022605"/>
    </source>
</evidence>
<keyword evidence="5 12" id="KW-0963">Cytoplasm</keyword>
<dbReference type="OrthoDB" id="9782828at2"/>
<keyword evidence="8 12" id="KW-0457">Lysine biosynthesis</keyword>
<comment type="function">
    <text evidence="1 12">Catalyzes the condensation of (S)-aspartate-beta-semialdehyde [(S)-ASA] and pyruvate to 4-hydroxy-tetrahydrodipicolinate (HTPA).</text>
</comment>
<evidence type="ECO:0000256" key="10">
    <source>
        <dbReference type="ARBA" id="ARBA00023270"/>
    </source>
</evidence>
<evidence type="ECO:0000256" key="7">
    <source>
        <dbReference type="ARBA" id="ARBA00022915"/>
    </source>
</evidence>
<dbReference type="PRINTS" id="PR00146">
    <property type="entry name" value="DHPICSNTHASE"/>
</dbReference>
<feature type="binding site" evidence="12 15">
    <location>
        <position position="46"/>
    </location>
    <ligand>
        <name>pyruvate</name>
        <dbReference type="ChEBI" id="CHEBI:15361"/>
    </ligand>
</feature>
<dbReference type="InterPro" id="IPR013785">
    <property type="entry name" value="Aldolase_TIM"/>
</dbReference>
<comment type="subunit">
    <text evidence="12">Homotetramer; dimer of dimers.</text>
</comment>
<evidence type="ECO:0000313" key="16">
    <source>
        <dbReference type="EMBL" id="KZE38142.1"/>
    </source>
</evidence>
<dbReference type="EMBL" id="LQNT01000009">
    <property type="protein sequence ID" value="KZE38142.1"/>
    <property type="molecule type" value="Genomic_DNA"/>
</dbReference>
<reference evidence="16 17" key="1">
    <citation type="submission" date="2016-01" db="EMBL/GenBank/DDBJ databases">
        <title>Whole genome sequencing of Bhargavaea cecembensis T14.</title>
        <authorList>
            <person name="Hong K.W."/>
        </authorList>
    </citation>
    <scope>NUCLEOTIDE SEQUENCE [LARGE SCALE GENOMIC DNA]</scope>
    <source>
        <strain evidence="16 17">T14</strain>
    </source>
</reference>
<keyword evidence="9 12" id="KW-0456">Lyase</keyword>
<evidence type="ECO:0000256" key="4">
    <source>
        <dbReference type="ARBA" id="ARBA00012086"/>
    </source>
</evidence>
<dbReference type="SUPFAM" id="SSF51569">
    <property type="entry name" value="Aldolase"/>
    <property type="match status" value="1"/>
</dbReference>
<feature type="site" description="Part of a proton relay during catalysis" evidence="12">
    <location>
        <position position="108"/>
    </location>
</feature>
<dbReference type="PROSITE" id="PS00665">
    <property type="entry name" value="DHDPS_1"/>
    <property type="match status" value="1"/>
</dbReference>
<evidence type="ECO:0000256" key="15">
    <source>
        <dbReference type="PIRSR" id="PIRSR001365-2"/>
    </source>
</evidence>
<dbReference type="PANTHER" id="PTHR12128">
    <property type="entry name" value="DIHYDRODIPICOLINATE SYNTHASE"/>
    <property type="match status" value="1"/>
</dbReference>
<comment type="pathway">
    <text evidence="2 12">Amino-acid biosynthesis; L-lysine biosynthesis via DAP pathway; (S)-tetrahydrodipicolinate from L-aspartate: step 3/4.</text>
</comment>
<dbReference type="GO" id="GO:0005829">
    <property type="term" value="C:cytosol"/>
    <property type="evidence" value="ECO:0007669"/>
    <property type="project" value="TreeGrafter"/>
</dbReference>
<feature type="active site" description="Schiff-base intermediate with substrate" evidence="12 14">
    <location>
        <position position="162"/>
    </location>
</feature>
<evidence type="ECO:0000313" key="17">
    <source>
        <dbReference type="Proteomes" id="UP000076490"/>
    </source>
</evidence>
<evidence type="ECO:0000256" key="5">
    <source>
        <dbReference type="ARBA" id="ARBA00022490"/>
    </source>
</evidence>
<comment type="catalytic activity">
    <reaction evidence="11 12">
        <text>L-aspartate 4-semialdehyde + pyruvate = (2S,4S)-4-hydroxy-2,3,4,5-tetrahydrodipicolinate + H2O + H(+)</text>
        <dbReference type="Rhea" id="RHEA:34171"/>
        <dbReference type="ChEBI" id="CHEBI:15361"/>
        <dbReference type="ChEBI" id="CHEBI:15377"/>
        <dbReference type="ChEBI" id="CHEBI:15378"/>
        <dbReference type="ChEBI" id="CHEBI:67139"/>
        <dbReference type="ChEBI" id="CHEBI:537519"/>
        <dbReference type="EC" id="4.3.3.7"/>
    </reaction>
</comment>
<dbReference type="PANTHER" id="PTHR12128:SF66">
    <property type="entry name" value="4-HYDROXY-2-OXOGLUTARATE ALDOLASE, MITOCHONDRIAL"/>
    <property type="match status" value="1"/>
</dbReference>
<dbReference type="Pfam" id="PF00701">
    <property type="entry name" value="DHDPS"/>
    <property type="match status" value="1"/>
</dbReference>
<evidence type="ECO:0000256" key="12">
    <source>
        <dbReference type="HAMAP-Rule" id="MF_00418"/>
    </source>
</evidence>
<dbReference type="InterPro" id="IPR020624">
    <property type="entry name" value="Schiff_base-form_aldolases_CS"/>
</dbReference>